<dbReference type="AlphaFoldDB" id="A0A5M3WUV9"/>
<dbReference type="OrthoDB" id="3666057at2"/>
<dbReference type="Proteomes" id="UP000331127">
    <property type="component" value="Unassembled WGS sequence"/>
</dbReference>
<organism evidence="1 2">
    <name type="scientific">Acrocarpospora macrocephala</name>
    <dbReference type="NCBI Taxonomy" id="150177"/>
    <lineage>
        <taxon>Bacteria</taxon>
        <taxon>Bacillati</taxon>
        <taxon>Actinomycetota</taxon>
        <taxon>Actinomycetes</taxon>
        <taxon>Streptosporangiales</taxon>
        <taxon>Streptosporangiaceae</taxon>
        <taxon>Acrocarpospora</taxon>
    </lineage>
</organism>
<name>A0A5M3WUV9_9ACTN</name>
<evidence type="ECO:0000313" key="2">
    <source>
        <dbReference type="Proteomes" id="UP000331127"/>
    </source>
</evidence>
<keyword evidence="2" id="KW-1185">Reference proteome</keyword>
<sequence>MAMPPIALDNSTFISAQEFITAQNRGERSRDPFARQAYVELVQSLIFQPAVRVIHPVHLSPAPEQFGEEPYLLRRLLELGLVTPVQVLAGSVQQLASAESEVLGTLQTRGVEAMLSFLRSMDACDQEVEASGNIGLRKRILQWNDFHQSQLPHHLVRVPTSDGIEPDQLGEWARAASVAIGELFRPLMPDTVEPSNLIAALTRSLRYQARATVTGHAYQPHGLRRDFAVTSQILSDDATEEAVLDVIKLIRGIHSKVSDGAGSSRARHFELLRLELPLVGGRLWNNEEVGLRPDREWIDLVCDRIMSYRRQAGSLREHVRGIRTEEDVLRFERDIDEIAQRLNERLGLSTADLTPLEMQLAEGVSSVASTVPGVPKVGGLWISARTTLKRYSFRGSPAQKFIYQEYLSAWRRANH</sequence>
<gene>
    <name evidence="1" type="ORF">Amac_060770</name>
</gene>
<dbReference type="RefSeq" id="WP_155357790.1">
    <property type="nucleotide sequence ID" value="NZ_BAAAHL010000021.1"/>
</dbReference>
<reference evidence="1 2" key="1">
    <citation type="submission" date="2019-10" db="EMBL/GenBank/DDBJ databases">
        <title>Whole genome shotgun sequence of Acrocarpospora macrocephala NBRC 16266.</title>
        <authorList>
            <person name="Ichikawa N."/>
            <person name="Kimura A."/>
            <person name="Kitahashi Y."/>
            <person name="Komaki H."/>
            <person name="Oguchi A."/>
        </authorList>
    </citation>
    <scope>NUCLEOTIDE SEQUENCE [LARGE SCALE GENOMIC DNA]</scope>
    <source>
        <strain evidence="1 2">NBRC 16266</strain>
    </source>
</reference>
<evidence type="ECO:0000313" key="1">
    <source>
        <dbReference type="EMBL" id="GES12480.1"/>
    </source>
</evidence>
<comment type="caution">
    <text evidence="1">The sequence shown here is derived from an EMBL/GenBank/DDBJ whole genome shotgun (WGS) entry which is preliminary data.</text>
</comment>
<protein>
    <submittedName>
        <fullName evidence="1">Uncharacterized protein</fullName>
    </submittedName>
</protein>
<proteinExistence type="predicted"/>
<accession>A0A5M3WUV9</accession>
<dbReference type="EMBL" id="BLAE01000036">
    <property type="protein sequence ID" value="GES12480.1"/>
    <property type="molecule type" value="Genomic_DNA"/>
</dbReference>